<dbReference type="InterPro" id="IPR025836">
    <property type="entry name" value="Zn_knuckle_CX2CX4HX4C"/>
</dbReference>
<dbReference type="Proteomes" id="UP001558713">
    <property type="component" value="Unassembled WGS sequence"/>
</dbReference>
<feature type="compositionally biased region" description="Low complexity" evidence="1">
    <location>
        <begin position="247"/>
        <end position="256"/>
    </location>
</feature>
<feature type="domain" description="Zinc knuckle CX2CX4HX4C" evidence="2">
    <location>
        <begin position="72"/>
        <end position="111"/>
    </location>
</feature>
<proteinExistence type="predicted"/>
<evidence type="ECO:0000313" key="3">
    <source>
        <dbReference type="EMBL" id="KAL1223452.1"/>
    </source>
</evidence>
<sequence>MEPWFPNIGIEKPTAINFWIRICDVPLQFFSPAMVQFIANSIGHVIENDKAFLGGNATFGRVCIRWPIDRLLIFEQRYRFGNEHKTVTFRYEKLWNHCYRCHSLQHDISECIVPKENTALGVHPPSDDEDNGDNAMIPVNNVTTQSPIPAIPLNLIPAPTVPVDRHMQPLSSIEVLIDGRPILVSELRSLYQNYPAIADPSEAEARRRRILLSMEQLDPAIVQEVTRPIGFISSLATSPTKRRRTLASEASSSSSSQHRGAVGPVPPEFR</sequence>
<evidence type="ECO:0000313" key="4">
    <source>
        <dbReference type="Proteomes" id="UP001558713"/>
    </source>
</evidence>
<accession>A0ABD1C208</accession>
<reference evidence="3 4" key="1">
    <citation type="submission" date="2024-04" db="EMBL/GenBank/DDBJ databases">
        <title>Genome assembly C_amara_ONT_v2.</title>
        <authorList>
            <person name="Yant L."/>
            <person name="Moore C."/>
            <person name="Slenker M."/>
        </authorList>
    </citation>
    <scope>NUCLEOTIDE SEQUENCE [LARGE SCALE GENOMIC DNA]</scope>
    <source>
        <tissue evidence="3">Leaf</tissue>
    </source>
</reference>
<feature type="region of interest" description="Disordered" evidence="1">
    <location>
        <begin position="238"/>
        <end position="270"/>
    </location>
</feature>
<dbReference type="AlphaFoldDB" id="A0ABD1C208"/>
<evidence type="ECO:0000256" key="1">
    <source>
        <dbReference type="SAM" id="MobiDB-lite"/>
    </source>
</evidence>
<dbReference type="PANTHER" id="PTHR31286:SF178">
    <property type="entry name" value="DUF4283 DOMAIN-CONTAINING PROTEIN"/>
    <property type="match status" value="1"/>
</dbReference>
<keyword evidence="4" id="KW-1185">Reference proteome</keyword>
<gene>
    <name evidence="3" type="ORF">V5N11_003510</name>
</gene>
<name>A0ABD1C208_CARAN</name>
<comment type="caution">
    <text evidence="3">The sequence shown here is derived from an EMBL/GenBank/DDBJ whole genome shotgun (WGS) entry which is preliminary data.</text>
</comment>
<organism evidence="3 4">
    <name type="scientific">Cardamine amara subsp. amara</name>
    <dbReference type="NCBI Taxonomy" id="228776"/>
    <lineage>
        <taxon>Eukaryota</taxon>
        <taxon>Viridiplantae</taxon>
        <taxon>Streptophyta</taxon>
        <taxon>Embryophyta</taxon>
        <taxon>Tracheophyta</taxon>
        <taxon>Spermatophyta</taxon>
        <taxon>Magnoliopsida</taxon>
        <taxon>eudicotyledons</taxon>
        <taxon>Gunneridae</taxon>
        <taxon>Pentapetalae</taxon>
        <taxon>rosids</taxon>
        <taxon>malvids</taxon>
        <taxon>Brassicales</taxon>
        <taxon>Brassicaceae</taxon>
        <taxon>Cardamineae</taxon>
        <taxon>Cardamine</taxon>
    </lineage>
</organism>
<dbReference type="PANTHER" id="PTHR31286">
    <property type="entry name" value="GLYCINE-RICH CELL WALL STRUCTURAL PROTEIN 1.8-LIKE"/>
    <property type="match status" value="1"/>
</dbReference>
<evidence type="ECO:0000259" key="2">
    <source>
        <dbReference type="Pfam" id="PF14392"/>
    </source>
</evidence>
<dbReference type="EMBL" id="JBANAX010000074">
    <property type="protein sequence ID" value="KAL1223452.1"/>
    <property type="molecule type" value="Genomic_DNA"/>
</dbReference>
<dbReference type="InterPro" id="IPR040256">
    <property type="entry name" value="At4g02000-like"/>
</dbReference>
<dbReference type="Pfam" id="PF14392">
    <property type="entry name" value="zf-CCHC_4"/>
    <property type="match status" value="1"/>
</dbReference>
<protein>
    <recommendedName>
        <fullName evidence="2">Zinc knuckle CX2CX4HX4C domain-containing protein</fullName>
    </recommendedName>
</protein>